<evidence type="ECO:0000256" key="4">
    <source>
        <dbReference type="ARBA" id="ARBA00007317"/>
    </source>
</evidence>
<comment type="catalytic activity">
    <reaction evidence="13">
        <text>N(6)-[(R)-dihydrolipoyl]-L-lysyl-[protein] + succinyl-CoA = N(6)-[(R)-S(8)-succinyldihydrolipoyl]-L-lysyl-[protein] + CoA</text>
        <dbReference type="Rhea" id="RHEA:15213"/>
        <dbReference type="Rhea" id="RHEA-COMP:10475"/>
        <dbReference type="Rhea" id="RHEA-COMP:20092"/>
        <dbReference type="ChEBI" id="CHEBI:57287"/>
        <dbReference type="ChEBI" id="CHEBI:57292"/>
        <dbReference type="ChEBI" id="CHEBI:83100"/>
        <dbReference type="ChEBI" id="CHEBI:83120"/>
        <dbReference type="EC" id="2.3.1.61"/>
    </reaction>
</comment>
<evidence type="ECO:0000256" key="6">
    <source>
        <dbReference type="ARBA" id="ARBA00019511"/>
    </source>
</evidence>
<dbReference type="SUPFAM" id="SSF52777">
    <property type="entry name" value="CoA-dependent acyltransferases"/>
    <property type="match status" value="1"/>
</dbReference>
<dbReference type="Pfam" id="PF00198">
    <property type="entry name" value="2-oxoacid_dh"/>
    <property type="match status" value="1"/>
</dbReference>
<evidence type="ECO:0000256" key="7">
    <source>
        <dbReference type="ARBA" id="ARBA00022532"/>
    </source>
</evidence>
<comment type="caution">
    <text evidence="15">The sequence shown here is derived from an EMBL/GenBank/DDBJ whole genome shotgun (WGS) entry which is preliminary data.</text>
</comment>
<keyword evidence="10" id="KW-0012">Acyltransferase</keyword>
<dbReference type="GO" id="GO:0006099">
    <property type="term" value="P:tricarboxylic acid cycle"/>
    <property type="evidence" value="ECO:0007669"/>
    <property type="project" value="UniProtKB-KW"/>
</dbReference>
<feature type="domain" description="2-oxoacid dehydrogenase acyltransferase catalytic" evidence="14">
    <location>
        <begin position="1"/>
        <end position="132"/>
    </location>
</feature>
<dbReference type="EC" id="2.3.1.61" evidence="5"/>
<dbReference type="InterPro" id="IPR001078">
    <property type="entry name" value="2-oxoacid_DH_actylTfrase"/>
</dbReference>
<sequence length="134" mass="14747">AVSTERGLVVPIVRDTNTLGHADIEKQIHDYAHRARNNQLELNELTGGTFSITNGGVFGSMLSTPIINPPQSAILGMHKIEDRPVAINGEVVIRPMMYLALSYDHRLIDGKTAVSFLVKIKELLEDPASLFLEL</sequence>
<evidence type="ECO:0000256" key="1">
    <source>
        <dbReference type="ARBA" id="ARBA00001938"/>
    </source>
</evidence>
<feature type="non-terminal residue" evidence="15">
    <location>
        <position position="1"/>
    </location>
</feature>
<dbReference type="GO" id="GO:0004149">
    <property type="term" value="F:dihydrolipoyllysine-residue succinyltransferase activity"/>
    <property type="evidence" value="ECO:0007669"/>
    <property type="project" value="UniProtKB-EC"/>
</dbReference>
<evidence type="ECO:0000313" key="15">
    <source>
        <dbReference type="EMBL" id="HFC93634.1"/>
    </source>
</evidence>
<keyword evidence="7" id="KW-0816">Tricarboxylic acid cycle</keyword>
<dbReference type="Gene3D" id="3.30.559.10">
    <property type="entry name" value="Chloramphenicol acetyltransferase-like domain"/>
    <property type="match status" value="1"/>
</dbReference>
<gene>
    <name evidence="15" type="ORF">ENJ51_12570</name>
</gene>
<evidence type="ECO:0000259" key="14">
    <source>
        <dbReference type="Pfam" id="PF00198"/>
    </source>
</evidence>
<comment type="pathway">
    <text evidence="3">Amino-acid degradation; L-lysine degradation via saccharopine pathway; glutaryl-CoA from L-lysine: step 6/6.</text>
</comment>
<evidence type="ECO:0000256" key="10">
    <source>
        <dbReference type="ARBA" id="ARBA00023315"/>
    </source>
</evidence>
<comment type="function">
    <text evidence="2">E2 component of the 2-oxoglutarate dehydrogenase (OGDH) complex which catalyzes the second step in the conversion of 2-oxoglutarate to succinyl-CoA and CO(2).</text>
</comment>
<evidence type="ECO:0000256" key="8">
    <source>
        <dbReference type="ARBA" id="ARBA00022679"/>
    </source>
</evidence>
<comment type="similarity">
    <text evidence="4">Belongs to the 2-oxoacid dehydrogenase family.</text>
</comment>
<evidence type="ECO:0000256" key="2">
    <source>
        <dbReference type="ARBA" id="ARBA00004052"/>
    </source>
</evidence>
<dbReference type="Proteomes" id="UP000885750">
    <property type="component" value="Unassembled WGS sequence"/>
</dbReference>
<dbReference type="PANTHER" id="PTHR43416">
    <property type="entry name" value="DIHYDROLIPOYLLYSINE-RESIDUE SUCCINYLTRANSFERASE COMPONENT OF 2-OXOGLUTARATE DEHYDROGENASE COMPLEX, MITOCHONDRIAL-RELATED"/>
    <property type="match status" value="1"/>
</dbReference>
<evidence type="ECO:0000256" key="5">
    <source>
        <dbReference type="ARBA" id="ARBA00012945"/>
    </source>
</evidence>
<keyword evidence="8" id="KW-0808">Transferase</keyword>
<reference evidence="15" key="1">
    <citation type="journal article" date="2020" name="mSystems">
        <title>Genome- and Community-Level Interaction Insights into Carbon Utilization and Element Cycling Functions of Hydrothermarchaeota in Hydrothermal Sediment.</title>
        <authorList>
            <person name="Zhou Z."/>
            <person name="Liu Y."/>
            <person name="Xu W."/>
            <person name="Pan J."/>
            <person name="Luo Z.H."/>
            <person name="Li M."/>
        </authorList>
    </citation>
    <scope>NUCLEOTIDE SEQUENCE [LARGE SCALE GENOMIC DNA]</scope>
    <source>
        <strain evidence="15">HyVt-493</strain>
    </source>
</reference>
<dbReference type="AlphaFoldDB" id="A0A7V2WW91"/>
<organism evidence="15">
    <name type="scientific">Leucothrix mucor</name>
    <dbReference type="NCBI Taxonomy" id="45248"/>
    <lineage>
        <taxon>Bacteria</taxon>
        <taxon>Pseudomonadati</taxon>
        <taxon>Pseudomonadota</taxon>
        <taxon>Gammaproteobacteria</taxon>
        <taxon>Thiotrichales</taxon>
        <taxon>Thiotrichaceae</taxon>
        <taxon>Leucothrix</taxon>
    </lineage>
</organism>
<accession>A0A7V2WW91</accession>
<dbReference type="EMBL" id="DRMS01000475">
    <property type="protein sequence ID" value="HFC93634.1"/>
    <property type="molecule type" value="Genomic_DNA"/>
</dbReference>
<dbReference type="InterPro" id="IPR050537">
    <property type="entry name" value="2-oxoacid_dehydrogenase"/>
</dbReference>
<keyword evidence="9" id="KW-0450">Lipoyl</keyword>
<evidence type="ECO:0000256" key="12">
    <source>
        <dbReference type="ARBA" id="ARBA00032406"/>
    </source>
</evidence>
<evidence type="ECO:0000256" key="11">
    <source>
        <dbReference type="ARBA" id="ARBA00030325"/>
    </source>
</evidence>
<proteinExistence type="inferred from homology"/>
<protein>
    <recommendedName>
        <fullName evidence="6">Dihydrolipoyllysine-residue succinyltransferase component of 2-oxoglutarate dehydrogenase complex</fullName>
        <ecNumber evidence="5">2.3.1.61</ecNumber>
    </recommendedName>
    <alternativeName>
        <fullName evidence="12">2-oxoglutarate dehydrogenase complex component E2</fullName>
    </alternativeName>
    <alternativeName>
        <fullName evidence="11">Dihydrolipoamide succinyltransferase component of 2-oxoglutarate dehydrogenase complex</fullName>
    </alternativeName>
</protein>
<dbReference type="InterPro" id="IPR023213">
    <property type="entry name" value="CAT-like_dom_sf"/>
</dbReference>
<evidence type="ECO:0000256" key="9">
    <source>
        <dbReference type="ARBA" id="ARBA00022823"/>
    </source>
</evidence>
<dbReference type="PANTHER" id="PTHR43416:SF5">
    <property type="entry name" value="DIHYDROLIPOYLLYSINE-RESIDUE SUCCINYLTRANSFERASE COMPONENT OF 2-OXOGLUTARATE DEHYDROGENASE COMPLEX, MITOCHONDRIAL"/>
    <property type="match status" value="1"/>
</dbReference>
<name>A0A7V2WW91_LEUMU</name>
<evidence type="ECO:0000256" key="3">
    <source>
        <dbReference type="ARBA" id="ARBA00005145"/>
    </source>
</evidence>
<evidence type="ECO:0000256" key="13">
    <source>
        <dbReference type="ARBA" id="ARBA00052761"/>
    </source>
</evidence>
<comment type="cofactor">
    <cofactor evidence="1">
        <name>(R)-lipoate</name>
        <dbReference type="ChEBI" id="CHEBI:83088"/>
    </cofactor>
</comment>
<dbReference type="GO" id="GO:0005829">
    <property type="term" value="C:cytosol"/>
    <property type="evidence" value="ECO:0007669"/>
    <property type="project" value="TreeGrafter"/>
</dbReference>